<evidence type="ECO:0000259" key="3">
    <source>
        <dbReference type="Pfam" id="PF13439"/>
    </source>
</evidence>
<dbReference type="Proteomes" id="UP000178323">
    <property type="component" value="Unassembled WGS sequence"/>
</dbReference>
<dbReference type="AlphaFoldDB" id="A0A1F5S7F2"/>
<keyword evidence="1" id="KW-0808">Transferase</keyword>
<evidence type="ECO:0008006" key="6">
    <source>
        <dbReference type="Google" id="ProtNLM"/>
    </source>
</evidence>
<evidence type="ECO:0000256" key="1">
    <source>
        <dbReference type="ARBA" id="ARBA00022679"/>
    </source>
</evidence>
<comment type="caution">
    <text evidence="4">The sequence shown here is derived from an EMBL/GenBank/DDBJ whole genome shotgun (WGS) entry which is preliminary data.</text>
</comment>
<dbReference type="STRING" id="1797985.A2Y83_00360"/>
<feature type="domain" description="Glycosyl transferase family 1" evidence="2">
    <location>
        <begin position="259"/>
        <end position="419"/>
    </location>
</feature>
<dbReference type="FunFam" id="3.40.50.2000:FF:000119">
    <property type="entry name" value="Glycosyl transferase group 1"/>
    <property type="match status" value="1"/>
</dbReference>
<proteinExistence type="predicted"/>
<gene>
    <name evidence="4" type="ORF">A2Y83_00360</name>
</gene>
<accession>A0A1F5S7F2</accession>
<dbReference type="Pfam" id="PF13439">
    <property type="entry name" value="Glyco_transf_4"/>
    <property type="match status" value="1"/>
</dbReference>
<dbReference type="InterPro" id="IPR028098">
    <property type="entry name" value="Glyco_trans_4-like_N"/>
</dbReference>
<reference evidence="4 5" key="1">
    <citation type="journal article" date="2016" name="Nat. Commun.">
        <title>Thousands of microbial genomes shed light on interconnected biogeochemical processes in an aquifer system.</title>
        <authorList>
            <person name="Anantharaman K."/>
            <person name="Brown C.T."/>
            <person name="Hug L.A."/>
            <person name="Sharon I."/>
            <person name="Castelle C.J."/>
            <person name="Probst A.J."/>
            <person name="Thomas B.C."/>
            <person name="Singh A."/>
            <person name="Wilkins M.J."/>
            <person name="Karaoz U."/>
            <person name="Brodie E.L."/>
            <person name="Williams K.H."/>
            <person name="Hubbard S.S."/>
            <person name="Banfield J.F."/>
        </authorList>
    </citation>
    <scope>NUCLEOTIDE SEQUENCE [LARGE SCALE GENOMIC DNA]</scope>
</reference>
<protein>
    <recommendedName>
        <fullName evidence="6">Glycosyl transferase family 1 domain-containing protein</fullName>
    </recommendedName>
</protein>
<name>A0A1F5S7F2_9BACT</name>
<organism evidence="4 5">
    <name type="scientific">Candidatus Falkowbacteria bacterium RBG_13_39_14</name>
    <dbReference type="NCBI Taxonomy" id="1797985"/>
    <lineage>
        <taxon>Bacteria</taxon>
        <taxon>Candidatus Falkowiibacteriota</taxon>
    </lineage>
</organism>
<evidence type="ECO:0000259" key="2">
    <source>
        <dbReference type="Pfam" id="PF00534"/>
    </source>
</evidence>
<dbReference type="GO" id="GO:0016757">
    <property type="term" value="F:glycosyltransferase activity"/>
    <property type="evidence" value="ECO:0007669"/>
    <property type="project" value="InterPro"/>
</dbReference>
<evidence type="ECO:0000313" key="5">
    <source>
        <dbReference type="Proteomes" id="UP000178323"/>
    </source>
</evidence>
<dbReference type="Gene3D" id="3.40.50.2000">
    <property type="entry name" value="Glycogen Phosphorylase B"/>
    <property type="match status" value="2"/>
</dbReference>
<dbReference type="SUPFAM" id="SSF53756">
    <property type="entry name" value="UDP-Glycosyltransferase/glycogen phosphorylase"/>
    <property type="match status" value="1"/>
</dbReference>
<feature type="domain" description="Glycosyltransferase subfamily 4-like N-terminal" evidence="3">
    <location>
        <begin position="132"/>
        <end position="237"/>
    </location>
</feature>
<dbReference type="PANTHER" id="PTHR46401:SF2">
    <property type="entry name" value="GLYCOSYLTRANSFERASE WBBK-RELATED"/>
    <property type="match status" value="1"/>
</dbReference>
<dbReference type="CDD" id="cd03809">
    <property type="entry name" value="GT4_MtfB-like"/>
    <property type="match status" value="1"/>
</dbReference>
<evidence type="ECO:0000313" key="4">
    <source>
        <dbReference type="EMBL" id="OGF22634.1"/>
    </source>
</evidence>
<sequence length="442" mass="50597">MRIGVDIRSLMDQEYSGVNMYAFNLLDALFRVDSINEYILFYNNFSKVKVLDRFNFAPRIKRGLQRGSDAERGYCNVSVLGSRIPNKIFNASVTFLGRPKIDKLAAEGANRRGFFDEIGRSVEKSPACACLRRQAGRPPAPLYKRGESKKIDLFFSPNLLFSAFSKDCKKVLTVHDLSFERCPQFYSLKGRLWHKLVRCRKMCESSDMIVAVSENTKYDIMELYGIPEEKIRVVYPGFGNVRGCEGVNWTNRTDKTYHLPQRYILFVGNVEARKNVGGIIEAFRILNEEYGISDYDLVIAGKVRNKEIKKLRNLGMTEEVKNKIKLIGYADEEMKVYLYRNADLFVYPSFYEGFGFPPLEAMSCGVPVVTSDSSSLPEVVGDAGIKVDPHNIRDIARAMAEILRDKDLRDLLVKKGYERIKKFSWEKSARKVLEIFNELGEN</sequence>
<dbReference type="Pfam" id="PF00534">
    <property type="entry name" value="Glycos_transf_1"/>
    <property type="match status" value="1"/>
</dbReference>
<dbReference type="PANTHER" id="PTHR46401">
    <property type="entry name" value="GLYCOSYLTRANSFERASE WBBK-RELATED"/>
    <property type="match status" value="1"/>
</dbReference>
<dbReference type="EMBL" id="MFFS01000018">
    <property type="protein sequence ID" value="OGF22634.1"/>
    <property type="molecule type" value="Genomic_DNA"/>
</dbReference>
<dbReference type="InterPro" id="IPR001296">
    <property type="entry name" value="Glyco_trans_1"/>
</dbReference>